<organism evidence="1 2">
    <name type="scientific">Ralstonia chuxiongensis</name>
    <dbReference type="NCBI Taxonomy" id="2957504"/>
    <lineage>
        <taxon>Bacteria</taxon>
        <taxon>Pseudomonadati</taxon>
        <taxon>Pseudomonadota</taxon>
        <taxon>Betaproteobacteria</taxon>
        <taxon>Burkholderiales</taxon>
        <taxon>Burkholderiaceae</taxon>
        <taxon>Ralstonia</taxon>
    </lineage>
</organism>
<dbReference type="EMBL" id="JAMYWC010000009">
    <property type="protein sequence ID" value="MCP1175487.1"/>
    <property type="molecule type" value="Genomic_DNA"/>
</dbReference>
<protein>
    <submittedName>
        <fullName evidence="1">Uncharacterized protein</fullName>
    </submittedName>
</protein>
<evidence type="ECO:0000313" key="2">
    <source>
        <dbReference type="Proteomes" id="UP001162793"/>
    </source>
</evidence>
<proteinExistence type="predicted"/>
<gene>
    <name evidence="1" type="ORF">NKG59_24240</name>
</gene>
<sequence>MIDGFRPETYVPGTLEKCKPLRRKDAGELLGLRSNMTIDELHSFLSSTFDLVTDPVERGSAHTYFLGNVVWHPSATTRILHVGCGVNNQVSHIKLCVSSDNNNSVFVRLPVTWPELEQIVANEISLQAGNRLLST</sequence>
<dbReference type="Proteomes" id="UP001162793">
    <property type="component" value="Unassembled WGS sequence"/>
</dbReference>
<reference evidence="2" key="1">
    <citation type="journal article" date="2023" name="Front. Microbiol.">
        <title>Ralstonia chuxiongensis sp. nov., Ralstonia mojiangensis sp. nov., and Ralstonia soli sp. nov., isolated from tobacco fields, are three novel species in the family Burkholderiaceae.</title>
        <authorList>
            <person name="Lu C.H."/>
            <person name="Zhang Y.Y."/>
            <person name="Jiang N."/>
            <person name="Chen W."/>
            <person name="Shao X."/>
            <person name="Zhao Z.M."/>
            <person name="Lu W.L."/>
            <person name="Hu X."/>
            <person name="Xi Y.X."/>
            <person name="Zou S.Y."/>
            <person name="Wei Q.J."/>
            <person name="Lin Z.L."/>
            <person name="Gong L."/>
            <person name="Gai X.T."/>
            <person name="Zhang L.Q."/>
            <person name="Li J.Y."/>
            <person name="Jin Y."/>
            <person name="Xia Z.Y."/>
        </authorList>
    </citation>
    <scope>NUCLEOTIDE SEQUENCE [LARGE SCALE GENOMIC DNA]</scope>
    <source>
        <strain evidence="2">21YRMH01-3</strain>
    </source>
</reference>
<keyword evidence="2" id="KW-1185">Reference proteome</keyword>
<comment type="caution">
    <text evidence="1">The sequence shown here is derived from an EMBL/GenBank/DDBJ whole genome shotgun (WGS) entry which is preliminary data.</text>
</comment>
<dbReference type="RefSeq" id="WP_253542306.1">
    <property type="nucleotide sequence ID" value="NZ_JAMYWC010000009.1"/>
</dbReference>
<name>A0AA42BN02_9RALS</name>
<accession>A0AA42BN02</accession>
<evidence type="ECO:0000313" key="1">
    <source>
        <dbReference type="EMBL" id="MCP1175487.1"/>
    </source>
</evidence>
<dbReference type="AlphaFoldDB" id="A0AA42BN02"/>